<evidence type="ECO:0000256" key="4">
    <source>
        <dbReference type="ARBA" id="ARBA00022989"/>
    </source>
</evidence>
<feature type="compositionally biased region" description="Pro residues" evidence="12">
    <location>
        <begin position="190"/>
        <end position="199"/>
    </location>
</feature>
<dbReference type="PROSITE" id="PS50216">
    <property type="entry name" value="DHHC"/>
    <property type="match status" value="1"/>
</dbReference>
<comment type="similarity">
    <text evidence="9">Belongs to the DHHC palmitoyltransferase family. PFA5 subfamily.</text>
</comment>
<proteinExistence type="inferred from homology"/>
<sequence>MSGLDSSQRDTMTPWQKWNRQFEPSCPDPWISRKLAVIIVLCLAVWDFYVVVGRLCVPAIQKKPGATYERGAGGEHLSCDVERALMVVGILVVFIVLWTMFMWSYSAVITVPPGLAKDFVATSSNPYEQYGEANTESGTRRSSDVVLYGGQPDPQGAGSLDVSNPSEAGTAIPETTFEEKRDELATAAGSPPPIPPPTRAPDTSNTSPHAASLTLAERPARYVPRPVPNATLGPRWCYHCHIVKPDRTHHCRHCGTCILQFDRESCHPSLSVAHPYTSDHCVWIGQCVGWRNHAIFITFTLWAGLFCAFNVIVFIIDAASSAKVDPQKVILIVISGFLGLFTWAMLPTHIALVMSGKSTNESFQADAQKQIETITLRREFPSCWSFRDMNKMQRQWNADFGGVAVNDRWAFGRKRDMWRQEMGRNIAGWVLPIGRPLGDGLHFHQNPRFGPNGEWLRMQDWPKVVSI</sequence>
<comment type="domain">
    <text evidence="11">The DHHC domain is required for palmitoyltransferase activity.</text>
</comment>
<evidence type="ECO:0000256" key="11">
    <source>
        <dbReference type="RuleBase" id="RU079119"/>
    </source>
</evidence>
<feature type="transmembrane region" description="Helical" evidence="11">
    <location>
        <begin position="84"/>
        <end position="105"/>
    </location>
</feature>
<feature type="transmembrane region" description="Helical" evidence="11">
    <location>
        <begin position="328"/>
        <end position="346"/>
    </location>
</feature>
<evidence type="ECO:0000256" key="6">
    <source>
        <dbReference type="ARBA" id="ARBA00023139"/>
    </source>
</evidence>
<comment type="catalytic activity">
    <reaction evidence="10 11">
        <text>L-cysteinyl-[protein] + hexadecanoyl-CoA = S-hexadecanoyl-L-cysteinyl-[protein] + CoA</text>
        <dbReference type="Rhea" id="RHEA:36683"/>
        <dbReference type="Rhea" id="RHEA-COMP:10131"/>
        <dbReference type="Rhea" id="RHEA-COMP:11032"/>
        <dbReference type="ChEBI" id="CHEBI:29950"/>
        <dbReference type="ChEBI" id="CHEBI:57287"/>
        <dbReference type="ChEBI" id="CHEBI:57379"/>
        <dbReference type="ChEBI" id="CHEBI:74151"/>
        <dbReference type="EC" id="2.3.1.225"/>
    </reaction>
</comment>
<feature type="transmembrane region" description="Helical" evidence="11">
    <location>
        <begin position="35"/>
        <end position="57"/>
    </location>
</feature>
<evidence type="ECO:0000256" key="10">
    <source>
        <dbReference type="ARBA" id="ARBA00048048"/>
    </source>
</evidence>
<dbReference type="STRING" id="105984.A0A427XVB1"/>
<dbReference type="PANTHER" id="PTHR22883">
    <property type="entry name" value="ZINC FINGER DHHC DOMAIN CONTAINING PROTEIN"/>
    <property type="match status" value="1"/>
</dbReference>
<feature type="domain" description="Palmitoyltransferase DHHC" evidence="13">
    <location>
        <begin position="234"/>
        <end position="262"/>
    </location>
</feature>
<keyword evidence="7" id="KW-0449">Lipoprotein</keyword>
<evidence type="ECO:0000313" key="15">
    <source>
        <dbReference type="Proteomes" id="UP000279236"/>
    </source>
</evidence>
<dbReference type="EC" id="2.3.1.225" evidence="11"/>
<evidence type="ECO:0000256" key="3">
    <source>
        <dbReference type="ARBA" id="ARBA00022692"/>
    </source>
</evidence>
<dbReference type="GeneID" id="39592208"/>
<dbReference type="GO" id="GO:0005783">
    <property type="term" value="C:endoplasmic reticulum"/>
    <property type="evidence" value="ECO:0007669"/>
    <property type="project" value="TreeGrafter"/>
</dbReference>
<accession>A0A427XVB1</accession>
<evidence type="ECO:0000256" key="7">
    <source>
        <dbReference type="ARBA" id="ARBA00023288"/>
    </source>
</evidence>
<dbReference type="GO" id="GO:0005794">
    <property type="term" value="C:Golgi apparatus"/>
    <property type="evidence" value="ECO:0007669"/>
    <property type="project" value="TreeGrafter"/>
</dbReference>
<evidence type="ECO:0000256" key="5">
    <source>
        <dbReference type="ARBA" id="ARBA00023136"/>
    </source>
</evidence>
<keyword evidence="2 11" id="KW-0808">Transferase</keyword>
<keyword evidence="3 11" id="KW-0812">Transmembrane</keyword>
<dbReference type="EMBL" id="RSCE01000005">
    <property type="protein sequence ID" value="RSH82671.1"/>
    <property type="molecule type" value="Genomic_DNA"/>
</dbReference>
<dbReference type="GO" id="GO:0006612">
    <property type="term" value="P:protein targeting to membrane"/>
    <property type="evidence" value="ECO:0007669"/>
    <property type="project" value="TreeGrafter"/>
</dbReference>
<dbReference type="GO" id="GO:0019706">
    <property type="term" value="F:protein-cysteine S-palmitoyltransferase activity"/>
    <property type="evidence" value="ECO:0007669"/>
    <property type="project" value="UniProtKB-EC"/>
</dbReference>
<organism evidence="14 15">
    <name type="scientific">Apiotrichum porosum</name>
    <dbReference type="NCBI Taxonomy" id="105984"/>
    <lineage>
        <taxon>Eukaryota</taxon>
        <taxon>Fungi</taxon>
        <taxon>Dikarya</taxon>
        <taxon>Basidiomycota</taxon>
        <taxon>Agaricomycotina</taxon>
        <taxon>Tremellomycetes</taxon>
        <taxon>Trichosporonales</taxon>
        <taxon>Trichosporonaceae</taxon>
        <taxon>Apiotrichum</taxon>
    </lineage>
</organism>
<feature type="region of interest" description="Disordered" evidence="12">
    <location>
        <begin position="130"/>
        <end position="169"/>
    </location>
</feature>
<evidence type="ECO:0000313" key="14">
    <source>
        <dbReference type="EMBL" id="RSH82671.1"/>
    </source>
</evidence>
<feature type="transmembrane region" description="Helical" evidence="11">
    <location>
        <begin position="294"/>
        <end position="316"/>
    </location>
</feature>
<dbReference type="Proteomes" id="UP000279236">
    <property type="component" value="Unassembled WGS sequence"/>
</dbReference>
<gene>
    <name evidence="14" type="ORF">EHS24_007665</name>
</gene>
<reference evidence="14 15" key="1">
    <citation type="submission" date="2018-11" db="EMBL/GenBank/DDBJ databases">
        <title>Genome sequence of Apiotrichum porosum DSM 27194.</title>
        <authorList>
            <person name="Aliyu H."/>
            <person name="Gorte O."/>
            <person name="Ochsenreither K."/>
        </authorList>
    </citation>
    <scope>NUCLEOTIDE SEQUENCE [LARGE SCALE GENOMIC DNA]</scope>
    <source>
        <strain evidence="14 15">DSM 27194</strain>
    </source>
</reference>
<dbReference type="PANTHER" id="PTHR22883:SF23">
    <property type="entry name" value="PALMITOYLTRANSFERASE ZDHHC6"/>
    <property type="match status" value="1"/>
</dbReference>
<name>A0A427XVB1_9TREE</name>
<keyword evidence="6" id="KW-0564">Palmitate</keyword>
<dbReference type="Pfam" id="PF01529">
    <property type="entry name" value="DHHC"/>
    <property type="match status" value="2"/>
</dbReference>
<dbReference type="InterPro" id="IPR039859">
    <property type="entry name" value="PFA4/ZDH16/20/ERF2-like"/>
</dbReference>
<keyword evidence="15" id="KW-1185">Reference proteome</keyword>
<evidence type="ECO:0000256" key="2">
    <source>
        <dbReference type="ARBA" id="ARBA00022679"/>
    </source>
</evidence>
<comment type="caution">
    <text evidence="14">The sequence shown here is derived from an EMBL/GenBank/DDBJ whole genome shotgun (WGS) entry which is preliminary data.</text>
</comment>
<protein>
    <recommendedName>
        <fullName evidence="11">Palmitoyltransferase</fullName>
        <ecNumber evidence="11">2.3.1.225</ecNumber>
    </recommendedName>
</protein>
<evidence type="ECO:0000256" key="8">
    <source>
        <dbReference type="ARBA" id="ARBA00023315"/>
    </source>
</evidence>
<dbReference type="GO" id="GO:0016020">
    <property type="term" value="C:membrane"/>
    <property type="evidence" value="ECO:0007669"/>
    <property type="project" value="UniProtKB-SubCell"/>
</dbReference>
<comment type="subcellular location">
    <subcellularLocation>
        <location evidence="1">Membrane</location>
        <topology evidence="1">Multi-pass membrane protein</topology>
    </subcellularLocation>
</comment>
<evidence type="ECO:0000256" key="12">
    <source>
        <dbReference type="SAM" id="MobiDB-lite"/>
    </source>
</evidence>
<dbReference type="RefSeq" id="XP_028476903.1">
    <property type="nucleotide sequence ID" value="XM_028623010.1"/>
</dbReference>
<feature type="region of interest" description="Disordered" evidence="12">
    <location>
        <begin position="183"/>
        <end position="217"/>
    </location>
</feature>
<keyword evidence="4 11" id="KW-1133">Transmembrane helix</keyword>
<evidence type="ECO:0000256" key="9">
    <source>
        <dbReference type="ARBA" id="ARBA00038298"/>
    </source>
</evidence>
<evidence type="ECO:0000256" key="1">
    <source>
        <dbReference type="ARBA" id="ARBA00004141"/>
    </source>
</evidence>
<dbReference type="AlphaFoldDB" id="A0A427XVB1"/>
<dbReference type="InterPro" id="IPR001594">
    <property type="entry name" value="Palmitoyltrfase_DHHC"/>
</dbReference>
<evidence type="ECO:0000259" key="13">
    <source>
        <dbReference type="Pfam" id="PF01529"/>
    </source>
</evidence>
<feature type="domain" description="Palmitoyltransferase DHHC" evidence="13">
    <location>
        <begin position="280"/>
        <end position="364"/>
    </location>
</feature>
<keyword evidence="5 11" id="KW-0472">Membrane</keyword>
<keyword evidence="8 11" id="KW-0012">Acyltransferase</keyword>
<dbReference type="OrthoDB" id="1436450at2759"/>